<accession>A0A084U2M7</accession>
<keyword evidence="1" id="KW-1133">Transmembrane helix</keyword>
<proteinExistence type="predicted"/>
<dbReference type="EMBL" id="AWQU01000089">
    <property type="protein sequence ID" value="KFB07213.1"/>
    <property type="molecule type" value="Genomic_DNA"/>
</dbReference>
<organism evidence="2 3">
    <name type="scientific">Malacoplasma iowae DK-CPA</name>
    <dbReference type="NCBI Taxonomy" id="1394179"/>
    <lineage>
        <taxon>Bacteria</taxon>
        <taxon>Bacillati</taxon>
        <taxon>Mycoplasmatota</taxon>
        <taxon>Mycoplasmoidales</taxon>
        <taxon>Mycoplasmoidaceae</taxon>
        <taxon>Malacoplasma</taxon>
    </lineage>
</organism>
<dbReference type="GeneID" id="96867130"/>
<feature type="transmembrane region" description="Helical" evidence="1">
    <location>
        <begin position="73"/>
        <end position="99"/>
    </location>
</feature>
<gene>
    <name evidence="2" type="ORF">P271_38</name>
</gene>
<feature type="transmembrane region" description="Helical" evidence="1">
    <location>
        <begin position="105"/>
        <end position="127"/>
    </location>
</feature>
<comment type="caution">
    <text evidence="2">The sequence shown here is derived from an EMBL/GenBank/DDBJ whole genome shotgun (WGS) entry which is preliminary data.</text>
</comment>
<evidence type="ECO:0000313" key="2">
    <source>
        <dbReference type="EMBL" id="KFB07213.1"/>
    </source>
</evidence>
<evidence type="ECO:0000256" key="1">
    <source>
        <dbReference type="SAM" id="Phobius"/>
    </source>
</evidence>
<name>A0A084U2M7_MALIO</name>
<reference evidence="2 3" key="1">
    <citation type="journal article" date="2014" name="PLoS ONE">
        <title>Reduction of Hydrogen Peroxide Accumulation and Toxicity by a Catalase from Mycoplasma iowae.</title>
        <authorList>
            <person name="Pritchard R.E."/>
            <person name="Prassinos A.J."/>
            <person name="Osborne J.D."/>
            <person name="Raviv Z."/>
            <person name="Balish M.F."/>
        </authorList>
    </citation>
    <scope>NUCLEOTIDE SEQUENCE [LARGE SCALE GENOMIC DNA]</scope>
    <source>
        <strain evidence="2 3">DK-CPA</strain>
    </source>
</reference>
<dbReference type="Proteomes" id="UP000028523">
    <property type="component" value="Unassembled WGS sequence"/>
</dbReference>
<sequence length="253" mass="29595">MNEAQKDNDLIEDVDQNNNIGSYFKEKQQCMSPLGKINIAKKDVDILNNSNEWLNYSKAVFNNKRNYKKYKTIVVSTIIQFILSVIGIVSVIVNIPFAINKEFNNVAFFSVGASCLVILFFIFLGIFHDYRGWYLGQSSLVESSKKIMPVFYFFGEYLKSKFEAINNIKPSQERIEQIKQNYNSIYYKLHEKQESDFENNNKKISNKINETNYVSKYDKVMKLLNVFNWTYDFLSILIVVSMFLTILSMLKII</sequence>
<keyword evidence="1" id="KW-0812">Transmembrane</keyword>
<feature type="transmembrane region" description="Helical" evidence="1">
    <location>
        <begin position="229"/>
        <end position="250"/>
    </location>
</feature>
<dbReference type="AlphaFoldDB" id="A0A084U2M7"/>
<dbReference type="RefSeq" id="WP_004024751.1">
    <property type="nucleotide sequence ID" value="NZ_AWQU01000089.1"/>
</dbReference>
<keyword evidence="1" id="KW-0472">Membrane</keyword>
<keyword evidence="3" id="KW-1185">Reference proteome</keyword>
<protein>
    <recommendedName>
        <fullName evidence="4">SMODS and SLOG-associating 2TM effector domain-containing protein</fullName>
    </recommendedName>
</protein>
<evidence type="ECO:0008006" key="4">
    <source>
        <dbReference type="Google" id="ProtNLM"/>
    </source>
</evidence>
<evidence type="ECO:0000313" key="3">
    <source>
        <dbReference type="Proteomes" id="UP000028523"/>
    </source>
</evidence>